<organism evidence="3">
    <name type="scientific">Amphimedon queenslandica</name>
    <name type="common">Sponge</name>
    <dbReference type="NCBI Taxonomy" id="400682"/>
    <lineage>
        <taxon>Eukaryota</taxon>
        <taxon>Metazoa</taxon>
        <taxon>Porifera</taxon>
        <taxon>Demospongiae</taxon>
        <taxon>Heteroscleromorpha</taxon>
        <taxon>Haplosclerida</taxon>
        <taxon>Niphatidae</taxon>
        <taxon>Amphimedon</taxon>
    </lineage>
</organism>
<dbReference type="OrthoDB" id="416741at2759"/>
<feature type="domain" description="RNase III" evidence="2">
    <location>
        <begin position="2"/>
        <end position="147"/>
    </location>
</feature>
<dbReference type="SUPFAM" id="SSF69065">
    <property type="entry name" value="RNase III domain-like"/>
    <property type="match status" value="2"/>
</dbReference>
<dbReference type="CDD" id="cd00593">
    <property type="entry name" value="RIBOc"/>
    <property type="match status" value="2"/>
</dbReference>
<accession>A0A1X7UET0</accession>
<dbReference type="GO" id="GO:0006396">
    <property type="term" value="P:RNA processing"/>
    <property type="evidence" value="ECO:0007669"/>
    <property type="project" value="InterPro"/>
</dbReference>
<sequence>MFSYMLSSLGMLSRRSKLIIHSCKATSAKQMDNSQKVSIEFNRLAWLGDSVLRLATSVYLYNTRPHNSNGELAVARDRLVSNYILSYLGKKKGITCTMQSTYFEKLRLLPPGYEAASKEFYKIISLQNIQVADIVEALIGAHTLTGGLIGGINLMKWLGVMICNDSVPTLHTHVPHTQSILFADSSQIFSSYFGSPPPPSLTVSDKERHSIMSEMSSIEKGLQYTFKNKLLLIDAMTHSSYTCDGTLKSRLKFLGDAILDYLVTCHVHVFQQEFSSVRVHVLKSAIFRDSCFAELAVSLNLHKCLRHNSPQLLANMTSYRERLEEKKNEELGIKFEEISMNSDEVGAESLKGDDDMTHPPKSLRECFVSLAGAVFIDSGMNLQTVWKTFSPLLEPLFEKFKCNVPMMPVLELNHHDHNMTVKKKQYRGCCYVIEIDDKNIREVAIAHSVKIAQNVAAAKVLKKLKEMNKTNEPPVDESYSINYEEFKNYFNNYNKGRQYNAGMELEIRINQ</sequence>
<dbReference type="InterPro" id="IPR036389">
    <property type="entry name" value="RNase_III_sf"/>
</dbReference>
<keyword evidence="1" id="KW-0378">Hydrolase</keyword>
<dbReference type="InterPro" id="IPR000999">
    <property type="entry name" value="RNase_III_dom"/>
</dbReference>
<dbReference type="InParanoid" id="A0A1X7UET0"/>
<protein>
    <recommendedName>
        <fullName evidence="2">RNase III domain-containing protein</fullName>
    </recommendedName>
</protein>
<dbReference type="Gene3D" id="1.10.1520.10">
    <property type="entry name" value="Ribonuclease III domain"/>
    <property type="match status" value="2"/>
</dbReference>
<feature type="domain" description="RNase III" evidence="2">
    <location>
        <begin position="215"/>
        <end position="379"/>
    </location>
</feature>
<evidence type="ECO:0000256" key="1">
    <source>
        <dbReference type="ARBA" id="ARBA00022801"/>
    </source>
</evidence>
<dbReference type="SUPFAM" id="SSF54768">
    <property type="entry name" value="dsRNA-binding domain-like"/>
    <property type="match status" value="1"/>
</dbReference>
<dbReference type="PANTHER" id="PTHR14950">
    <property type="entry name" value="DICER-RELATED"/>
    <property type="match status" value="1"/>
</dbReference>
<dbReference type="PROSITE" id="PS50142">
    <property type="entry name" value="RNASE_3_2"/>
    <property type="match status" value="2"/>
</dbReference>
<evidence type="ECO:0000259" key="2">
    <source>
        <dbReference type="PROSITE" id="PS50142"/>
    </source>
</evidence>
<reference evidence="3" key="1">
    <citation type="submission" date="2017-05" db="UniProtKB">
        <authorList>
            <consortium name="EnsemblMetazoa"/>
        </authorList>
    </citation>
    <scope>IDENTIFICATION</scope>
</reference>
<name>A0A1X7UET0_AMPQE</name>
<dbReference type="SMART" id="SM00535">
    <property type="entry name" value="RIBOc"/>
    <property type="match status" value="2"/>
</dbReference>
<dbReference type="PANTHER" id="PTHR14950:SF37">
    <property type="entry name" value="ENDORIBONUCLEASE DICER"/>
    <property type="match status" value="1"/>
</dbReference>
<dbReference type="GO" id="GO:0004525">
    <property type="term" value="F:ribonuclease III activity"/>
    <property type="evidence" value="ECO:0007669"/>
    <property type="project" value="InterPro"/>
</dbReference>
<dbReference type="EnsemblMetazoa" id="Aqu2.1.26282_001">
    <property type="protein sequence ID" value="Aqu2.1.26282_001"/>
    <property type="gene ID" value="Aqu2.1.26282"/>
</dbReference>
<dbReference type="AlphaFoldDB" id="A0A1X7UET0"/>
<dbReference type="Pfam" id="PF00636">
    <property type="entry name" value="Ribonuclease_3"/>
    <property type="match status" value="2"/>
</dbReference>
<proteinExistence type="predicted"/>
<evidence type="ECO:0000313" key="3">
    <source>
        <dbReference type="EnsemblMetazoa" id="Aqu2.1.26282_001"/>
    </source>
</evidence>
<dbReference type="STRING" id="400682.A0A1X7UET0"/>
<dbReference type="eggNOG" id="KOG0701">
    <property type="taxonomic scope" value="Eukaryota"/>
</dbReference>